<protein>
    <recommendedName>
        <fullName evidence="2">Metallo-beta-lactamase domain-containing protein</fullName>
    </recommendedName>
</protein>
<evidence type="ECO:0000313" key="4">
    <source>
        <dbReference type="Proteomes" id="UP000002748"/>
    </source>
</evidence>
<feature type="region of interest" description="Disordered" evidence="1">
    <location>
        <begin position="67"/>
        <end position="146"/>
    </location>
</feature>
<feature type="region of interest" description="Disordered" evidence="1">
    <location>
        <begin position="340"/>
        <end position="390"/>
    </location>
</feature>
<sequence>MSAPRVSLLPPRPGLDNAHHGPAQASGIKLFDTPTQFHNPWKSFRMATPTDLWTAYQKGAAVAPAQSCCSPAQTPGRNSPSLASGPSAAEGQNKDVSKSEATLVDTDAAASSTVAGSSSKDADGEKDGEGREQDGEGTEDGEEDTGKTYAEECGETLNSQHPQEEITCYIRPELKDMAADDEADDWREPPLRVVRPAWAPCAAPAVTWLGHASVLLRIPWQTPPSADPVSSQLPADMCSILFDPIFSQRCSPVQSFGPARYLDPPCGVDQLPPIHAVLISHDHYDHLDYNTILDLWAFHHRTVQFFVPLGLGKWFHYYSGVPAHRVTELDWWHETLVSFTSTPGSPDGEEDLTGEGEGDGAEGEGEGAKEPTTQHPPSQPGGGPIGAPEVDADAQVDKSASLNLKIVLTPAQHRSGRGLFDQMTTLWGSWVVGVIDPAQTSPDPLEPGMLNWKGWKAFFGGDTGYRYAGAEDDPEAVCPAFREIAELYGPFDLALLPLSTGSSLPFLRKTLNISLDQYTMTSAMHCSPEDSVEIHKLLPAKRSFGIHWGTFSDVSETRASRVTFGRARREAGLSKRWPDKNCFVIADIGETLVYPKDD</sequence>
<dbReference type="HOGENOM" id="CLU_020884_2_0_1"/>
<comment type="caution">
    <text evidence="3">The sequence shown here is derived from an EMBL/GenBank/DDBJ whole genome shotgun (WGS) entry which is preliminary data.</text>
</comment>
<reference evidence="3 4" key="1">
    <citation type="journal article" date="2012" name="Eukaryot. Cell">
        <title>Draft genome sequence of CBS 2479, the standard type strain of Trichosporon asahii.</title>
        <authorList>
            <person name="Yang R.Y."/>
            <person name="Li H.T."/>
            <person name="Zhu H."/>
            <person name="Zhou G.P."/>
            <person name="Wang M."/>
            <person name="Wang L."/>
        </authorList>
    </citation>
    <scope>NUCLEOTIDE SEQUENCE [LARGE SCALE GENOMIC DNA]</scope>
    <source>
        <strain evidence="4">ATCC 90039 / CBS 2479 / JCM 2466 / KCTC 7840 / NCYC 2677 / UAMH 7654</strain>
    </source>
</reference>
<feature type="compositionally biased region" description="Low complexity" evidence="1">
    <location>
        <begin position="104"/>
        <end position="119"/>
    </location>
</feature>
<dbReference type="InterPro" id="IPR001279">
    <property type="entry name" value="Metallo-B-lactamas"/>
</dbReference>
<dbReference type="SUPFAM" id="SSF56281">
    <property type="entry name" value="Metallo-hydrolase/oxidoreductase"/>
    <property type="match status" value="1"/>
</dbReference>
<gene>
    <name evidence="3" type="ORF">A1Q1_05627</name>
</gene>
<dbReference type="GO" id="GO:0005737">
    <property type="term" value="C:cytoplasm"/>
    <property type="evidence" value="ECO:0007669"/>
    <property type="project" value="TreeGrafter"/>
</dbReference>
<dbReference type="GO" id="GO:0070291">
    <property type="term" value="P:N-acylethanolamine metabolic process"/>
    <property type="evidence" value="ECO:0007669"/>
    <property type="project" value="TreeGrafter"/>
</dbReference>
<dbReference type="AlphaFoldDB" id="J6ET20"/>
<dbReference type="RefSeq" id="XP_014176311.1">
    <property type="nucleotide sequence ID" value="XM_014320836.1"/>
</dbReference>
<proteinExistence type="predicted"/>
<evidence type="ECO:0000256" key="1">
    <source>
        <dbReference type="SAM" id="MobiDB-lite"/>
    </source>
</evidence>
<accession>J6ET20</accession>
<feature type="region of interest" description="Disordered" evidence="1">
    <location>
        <begin position="1"/>
        <end position="26"/>
    </location>
</feature>
<feature type="domain" description="Metallo-beta-lactamase" evidence="2">
    <location>
        <begin position="240"/>
        <end position="342"/>
    </location>
</feature>
<dbReference type="PANTHER" id="PTHR15032">
    <property type="entry name" value="N-ACYL-PHOSPHATIDYLETHANOLAMINE-HYDROLYZING PHOSPHOLIPASE D"/>
    <property type="match status" value="1"/>
</dbReference>
<feature type="domain" description="Metallo-beta-lactamase" evidence="2">
    <location>
        <begin position="398"/>
        <end position="548"/>
    </location>
</feature>
<name>J6ET20_TRIAS</name>
<dbReference type="GO" id="GO:0070292">
    <property type="term" value="P:N-acylphosphatidylethanolamine metabolic process"/>
    <property type="evidence" value="ECO:0007669"/>
    <property type="project" value="TreeGrafter"/>
</dbReference>
<dbReference type="Proteomes" id="UP000002748">
    <property type="component" value="Unassembled WGS sequence"/>
</dbReference>
<dbReference type="GeneID" id="25989139"/>
<dbReference type="EMBL" id="ALBS01000318">
    <property type="protein sequence ID" value="EJT45902.1"/>
    <property type="molecule type" value="Genomic_DNA"/>
</dbReference>
<dbReference type="Gene3D" id="3.60.15.10">
    <property type="entry name" value="Ribonuclease Z/Hydroxyacylglutathione hydrolase-like"/>
    <property type="match status" value="1"/>
</dbReference>
<feature type="compositionally biased region" description="Basic and acidic residues" evidence="1">
    <location>
        <begin position="120"/>
        <end position="134"/>
    </location>
</feature>
<dbReference type="OrthoDB" id="332863at2759"/>
<dbReference type="Pfam" id="PF12706">
    <property type="entry name" value="Lactamase_B_2"/>
    <property type="match status" value="2"/>
</dbReference>
<dbReference type="VEuPathDB" id="FungiDB:A1Q1_05627"/>
<organism evidence="3 4">
    <name type="scientific">Trichosporon asahii var. asahii (strain ATCC 90039 / CBS 2479 / JCM 2466 / KCTC 7840 / NBRC 103889/ NCYC 2677 / UAMH 7654)</name>
    <name type="common">Yeast</name>
    <dbReference type="NCBI Taxonomy" id="1186058"/>
    <lineage>
        <taxon>Eukaryota</taxon>
        <taxon>Fungi</taxon>
        <taxon>Dikarya</taxon>
        <taxon>Basidiomycota</taxon>
        <taxon>Agaricomycotina</taxon>
        <taxon>Tremellomycetes</taxon>
        <taxon>Trichosporonales</taxon>
        <taxon>Trichosporonaceae</taxon>
        <taxon>Trichosporon</taxon>
    </lineage>
</organism>
<evidence type="ECO:0000313" key="3">
    <source>
        <dbReference type="EMBL" id="EJT45902.1"/>
    </source>
</evidence>
<dbReference type="KEGG" id="tasa:A1Q1_05627"/>
<evidence type="ECO:0000259" key="2">
    <source>
        <dbReference type="Pfam" id="PF12706"/>
    </source>
</evidence>
<feature type="compositionally biased region" description="Polar residues" evidence="1">
    <location>
        <begin position="67"/>
        <end position="84"/>
    </location>
</feature>
<dbReference type="InterPro" id="IPR036866">
    <property type="entry name" value="RibonucZ/Hydroxyglut_hydro"/>
</dbReference>
<dbReference type="PANTHER" id="PTHR15032:SF27">
    <property type="entry name" value="N-ACYL-PHOSPHATIDYLETHANOLAMINE-HYDROLYZING PHOSPHOLIPASE D"/>
    <property type="match status" value="1"/>
</dbReference>
<feature type="compositionally biased region" description="Acidic residues" evidence="1">
    <location>
        <begin position="347"/>
        <end position="365"/>
    </location>
</feature>
<dbReference type="GO" id="GO:0070290">
    <property type="term" value="F:N-acylphosphatidylethanolamine-specific phospholipase D activity"/>
    <property type="evidence" value="ECO:0007669"/>
    <property type="project" value="TreeGrafter"/>
</dbReference>